<dbReference type="Proteomes" id="UP000789375">
    <property type="component" value="Unassembled WGS sequence"/>
</dbReference>
<organism evidence="1 2">
    <name type="scientific">Funneliformis mosseae</name>
    <name type="common">Endomycorrhizal fungus</name>
    <name type="synonym">Glomus mosseae</name>
    <dbReference type="NCBI Taxonomy" id="27381"/>
    <lineage>
        <taxon>Eukaryota</taxon>
        <taxon>Fungi</taxon>
        <taxon>Fungi incertae sedis</taxon>
        <taxon>Mucoromycota</taxon>
        <taxon>Glomeromycotina</taxon>
        <taxon>Glomeromycetes</taxon>
        <taxon>Glomerales</taxon>
        <taxon>Glomeraceae</taxon>
        <taxon>Funneliformis</taxon>
    </lineage>
</organism>
<keyword evidence="2" id="KW-1185">Reference proteome</keyword>
<dbReference type="SUPFAM" id="SSF52047">
    <property type="entry name" value="RNI-like"/>
    <property type="match status" value="1"/>
</dbReference>
<dbReference type="EMBL" id="CAJVPP010001424">
    <property type="protein sequence ID" value="CAG8554624.1"/>
    <property type="molecule type" value="Genomic_DNA"/>
</dbReference>
<sequence>MTILLPDILHEVFLHLTETDPISGEYRTDALNHIYQCILVNREWCKIAIPILWKQPFHFGLVKSMRVTSMYLKCLNGNARDNLIENGIDIDRLIERSMALSFITNSSHPQFQPMFPYPKYIRTLMYESLLRSVRDLLSDEEADEEETDDENDNINDQIKLIMRSLLQLSMQQGASLCSLWIYPGLKNDYDLYQVLEEPECMNLVKNVKHLEIHGPCRRDDLFTLLGRICHNVESLCIDTLWSRHAFEKHIERTGECIASLISSQRSLRYFRLSVCKGYTRIFFPALASHTSTLRQISFDQVDFKDCGEWTSISECKNLELLEITQCSNLTAEMVRPLINDNTENNGSSSPDKTRRRFGENFEVRYIRIRPFSKEFEDFVNRVNSNRQRDVVLPFQLDEARNRSGK</sequence>
<dbReference type="Gene3D" id="3.80.10.10">
    <property type="entry name" value="Ribonuclease Inhibitor"/>
    <property type="match status" value="1"/>
</dbReference>
<evidence type="ECO:0000313" key="2">
    <source>
        <dbReference type="Proteomes" id="UP000789375"/>
    </source>
</evidence>
<gene>
    <name evidence="1" type="ORF">FMOSSE_LOCUS6647</name>
</gene>
<accession>A0A9N9FT88</accession>
<proteinExistence type="predicted"/>
<reference evidence="1" key="1">
    <citation type="submission" date="2021-06" db="EMBL/GenBank/DDBJ databases">
        <authorList>
            <person name="Kallberg Y."/>
            <person name="Tangrot J."/>
            <person name="Rosling A."/>
        </authorList>
    </citation>
    <scope>NUCLEOTIDE SEQUENCE</scope>
    <source>
        <strain evidence="1">87-6 pot B 2015</strain>
    </source>
</reference>
<dbReference type="InterPro" id="IPR032675">
    <property type="entry name" value="LRR_dom_sf"/>
</dbReference>
<evidence type="ECO:0000313" key="1">
    <source>
        <dbReference type="EMBL" id="CAG8554624.1"/>
    </source>
</evidence>
<dbReference type="AlphaFoldDB" id="A0A9N9FT88"/>
<comment type="caution">
    <text evidence="1">The sequence shown here is derived from an EMBL/GenBank/DDBJ whole genome shotgun (WGS) entry which is preliminary data.</text>
</comment>
<protein>
    <submittedName>
        <fullName evidence="1">157_t:CDS:1</fullName>
    </submittedName>
</protein>
<name>A0A9N9FT88_FUNMO</name>